<dbReference type="Pfam" id="PF07330">
    <property type="entry name" value="DUF1467"/>
    <property type="match status" value="1"/>
</dbReference>
<dbReference type="RefSeq" id="WP_136597392.1">
    <property type="nucleotide sequence ID" value="NZ_STGV01000001.1"/>
</dbReference>
<organism evidence="2 3">
    <name type="scientific">Peteryoungia ipomoeae</name>
    <dbReference type="NCBI Taxonomy" id="1210932"/>
    <lineage>
        <taxon>Bacteria</taxon>
        <taxon>Pseudomonadati</taxon>
        <taxon>Pseudomonadota</taxon>
        <taxon>Alphaproteobacteria</taxon>
        <taxon>Hyphomicrobiales</taxon>
        <taxon>Rhizobiaceae</taxon>
        <taxon>Peteryoungia</taxon>
    </lineage>
</organism>
<dbReference type="EMBL" id="STGV01000001">
    <property type="protein sequence ID" value="THV25555.1"/>
    <property type="molecule type" value="Genomic_DNA"/>
</dbReference>
<evidence type="ECO:0000256" key="1">
    <source>
        <dbReference type="SAM" id="Phobius"/>
    </source>
</evidence>
<keyword evidence="3" id="KW-1185">Reference proteome</keyword>
<gene>
    <name evidence="2" type="ORF">FAA97_05030</name>
</gene>
<dbReference type="InterPro" id="IPR009935">
    <property type="entry name" value="DUF1467"/>
</dbReference>
<dbReference type="OrthoDB" id="9804637at2"/>
<accession>A0A4S8P7R1</accession>
<keyword evidence="1" id="KW-1133">Transmembrane helix</keyword>
<feature type="transmembrane region" description="Helical" evidence="1">
    <location>
        <begin position="6"/>
        <end position="26"/>
    </location>
</feature>
<evidence type="ECO:0000313" key="3">
    <source>
        <dbReference type="Proteomes" id="UP000308828"/>
    </source>
</evidence>
<dbReference type="AlphaFoldDB" id="A0A4S8P7R1"/>
<reference evidence="2 3" key="1">
    <citation type="submission" date="2019-04" db="EMBL/GenBank/DDBJ databases">
        <title>Genome sequence of strain shin9-1.</title>
        <authorList>
            <person name="Gao J."/>
            <person name="Sun J."/>
        </authorList>
    </citation>
    <scope>NUCLEOTIDE SEQUENCE [LARGE SCALE GENOMIC DNA]</scope>
    <source>
        <strain evidence="3">shin9-1</strain>
    </source>
</reference>
<feature type="transmembrane region" description="Helical" evidence="1">
    <location>
        <begin position="54"/>
        <end position="72"/>
    </location>
</feature>
<dbReference type="Proteomes" id="UP000308828">
    <property type="component" value="Unassembled WGS sequence"/>
</dbReference>
<name>A0A4S8P7R1_9HYPH</name>
<comment type="caution">
    <text evidence="2">The sequence shown here is derived from an EMBL/GenBank/DDBJ whole genome shotgun (WGS) entry which is preliminary data.</text>
</comment>
<keyword evidence="1" id="KW-0472">Membrane</keyword>
<evidence type="ECO:0000313" key="2">
    <source>
        <dbReference type="EMBL" id="THV25555.1"/>
    </source>
</evidence>
<proteinExistence type="predicted"/>
<protein>
    <submittedName>
        <fullName evidence="2">DUF1467 family protein</fullName>
    </submittedName>
</protein>
<sequence length="93" mass="10380">MRVALLSVFAVYFVIWWLTLFVVLPIGMRTQAEDNEVLPGTVASAPTRFKAFRIFATTTVISALIYGAWYLAGNYFALSFRDLPVFGPGLEGR</sequence>
<keyword evidence="1" id="KW-0812">Transmembrane</keyword>